<comment type="caution">
    <text evidence="4">The sequence shown here is derived from an EMBL/GenBank/DDBJ whole genome shotgun (WGS) entry which is preliminary data.</text>
</comment>
<dbReference type="PROSITE" id="PS51371">
    <property type="entry name" value="CBS"/>
    <property type="match status" value="2"/>
</dbReference>
<dbReference type="InterPro" id="IPR051257">
    <property type="entry name" value="Diverse_CBS-Domain"/>
</dbReference>
<keyword evidence="5" id="KW-1185">Reference proteome</keyword>
<dbReference type="Proteomes" id="UP000742786">
    <property type="component" value="Unassembled WGS sequence"/>
</dbReference>
<organism evidence="4 5">
    <name type="scientific">Georgfuchsia toluolica</name>
    <dbReference type="NCBI Taxonomy" id="424218"/>
    <lineage>
        <taxon>Bacteria</taxon>
        <taxon>Pseudomonadati</taxon>
        <taxon>Pseudomonadota</taxon>
        <taxon>Betaproteobacteria</taxon>
        <taxon>Nitrosomonadales</taxon>
        <taxon>Sterolibacteriaceae</taxon>
        <taxon>Georgfuchsia</taxon>
    </lineage>
</organism>
<dbReference type="EMBL" id="CAJQUM010000001">
    <property type="protein sequence ID" value="CAG4882677.1"/>
    <property type="molecule type" value="Genomic_DNA"/>
</dbReference>
<dbReference type="InterPro" id="IPR046342">
    <property type="entry name" value="CBS_dom_sf"/>
</dbReference>
<dbReference type="AlphaFoldDB" id="A0A916J582"/>
<protein>
    <submittedName>
        <fullName evidence="4">Signal-transduction protein with CBS domains</fullName>
    </submittedName>
</protein>
<sequence length="144" mass="16159">MFEQLVKDFMDPKKVLTLPPEATVSEAAVLMAKKKTGAVMVVVEERLVGIFTERDALFRVVARELDPVTTRLSEVMTADPKTVGPKMTYGFALVMMQENGFRHAPVVENGKPIGIVGSRNAFDPELEEFAAEAHRREYIRQSYK</sequence>
<dbReference type="PANTHER" id="PTHR43080">
    <property type="entry name" value="CBS DOMAIN-CONTAINING PROTEIN CBSX3, MITOCHONDRIAL"/>
    <property type="match status" value="1"/>
</dbReference>
<dbReference type="SUPFAM" id="SSF54631">
    <property type="entry name" value="CBS-domain pair"/>
    <property type="match status" value="1"/>
</dbReference>
<evidence type="ECO:0000256" key="2">
    <source>
        <dbReference type="PROSITE-ProRule" id="PRU00703"/>
    </source>
</evidence>
<gene>
    <name evidence="4" type="ORF">GTOL_10559</name>
</gene>
<dbReference type="RefSeq" id="WP_220634729.1">
    <property type="nucleotide sequence ID" value="NZ_CAJQUM010000001.1"/>
</dbReference>
<dbReference type="InterPro" id="IPR000644">
    <property type="entry name" value="CBS_dom"/>
</dbReference>
<reference evidence="4" key="1">
    <citation type="submission" date="2021-04" db="EMBL/GenBank/DDBJ databases">
        <authorList>
            <person name="Hornung B."/>
        </authorList>
    </citation>
    <scope>NUCLEOTIDE SEQUENCE</scope>
    <source>
        <strain evidence="4">G5G6</strain>
    </source>
</reference>
<dbReference type="Gene3D" id="3.10.580.10">
    <property type="entry name" value="CBS-domain"/>
    <property type="match status" value="1"/>
</dbReference>
<keyword evidence="1 2" id="KW-0129">CBS domain</keyword>
<accession>A0A916J582</accession>
<dbReference type="SMART" id="SM00116">
    <property type="entry name" value="CBS"/>
    <property type="match status" value="2"/>
</dbReference>
<feature type="domain" description="CBS" evidence="3">
    <location>
        <begin position="76"/>
        <end position="132"/>
    </location>
</feature>
<feature type="domain" description="CBS" evidence="3">
    <location>
        <begin position="10"/>
        <end position="67"/>
    </location>
</feature>
<dbReference type="Pfam" id="PF00571">
    <property type="entry name" value="CBS"/>
    <property type="match status" value="2"/>
</dbReference>
<evidence type="ECO:0000256" key="1">
    <source>
        <dbReference type="ARBA" id="ARBA00023122"/>
    </source>
</evidence>
<dbReference type="PANTHER" id="PTHR43080:SF2">
    <property type="entry name" value="CBS DOMAIN-CONTAINING PROTEIN"/>
    <property type="match status" value="1"/>
</dbReference>
<evidence type="ECO:0000313" key="4">
    <source>
        <dbReference type="EMBL" id="CAG4882677.1"/>
    </source>
</evidence>
<evidence type="ECO:0000313" key="5">
    <source>
        <dbReference type="Proteomes" id="UP000742786"/>
    </source>
</evidence>
<name>A0A916J582_9PROT</name>
<proteinExistence type="predicted"/>
<evidence type="ECO:0000259" key="3">
    <source>
        <dbReference type="PROSITE" id="PS51371"/>
    </source>
</evidence>